<accession>A0AAN7B1W6</accession>
<dbReference type="Proteomes" id="UP001301769">
    <property type="component" value="Unassembled WGS sequence"/>
</dbReference>
<organism evidence="3 4">
    <name type="scientific">Rhypophila decipiens</name>
    <dbReference type="NCBI Taxonomy" id="261697"/>
    <lineage>
        <taxon>Eukaryota</taxon>
        <taxon>Fungi</taxon>
        <taxon>Dikarya</taxon>
        <taxon>Ascomycota</taxon>
        <taxon>Pezizomycotina</taxon>
        <taxon>Sordariomycetes</taxon>
        <taxon>Sordariomycetidae</taxon>
        <taxon>Sordariales</taxon>
        <taxon>Naviculisporaceae</taxon>
        <taxon>Rhypophila</taxon>
    </lineage>
</organism>
<gene>
    <name evidence="3" type="ORF">QBC37DRAFT_48871</name>
</gene>
<reference evidence="3" key="2">
    <citation type="submission" date="2023-05" db="EMBL/GenBank/DDBJ databases">
        <authorList>
            <consortium name="Lawrence Berkeley National Laboratory"/>
            <person name="Steindorff A."/>
            <person name="Hensen N."/>
            <person name="Bonometti L."/>
            <person name="Westerberg I."/>
            <person name="Brannstrom I.O."/>
            <person name="Guillou S."/>
            <person name="Cros-Aarteil S."/>
            <person name="Calhoun S."/>
            <person name="Haridas S."/>
            <person name="Kuo A."/>
            <person name="Mondo S."/>
            <person name="Pangilinan J."/>
            <person name="Riley R."/>
            <person name="Labutti K."/>
            <person name="Andreopoulos B."/>
            <person name="Lipzen A."/>
            <person name="Chen C."/>
            <person name="Yanf M."/>
            <person name="Daum C."/>
            <person name="Ng V."/>
            <person name="Clum A."/>
            <person name="Ohm R."/>
            <person name="Martin F."/>
            <person name="Silar P."/>
            <person name="Natvig D."/>
            <person name="Lalanne C."/>
            <person name="Gautier V."/>
            <person name="Ament-Velasquez S.L."/>
            <person name="Kruys A."/>
            <person name="Hutchinson M.I."/>
            <person name="Powell A.J."/>
            <person name="Barry K."/>
            <person name="Miller A.N."/>
            <person name="Grigoriev I.V."/>
            <person name="Debuchy R."/>
            <person name="Gladieux P."/>
            <person name="Thoren M.H."/>
            <person name="Johannesson H."/>
        </authorList>
    </citation>
    <scope>NUCLEOTIDE SEQUENCE</scope>
    <source>
        <strain evidence="3">PSN293</strain>
    </source>
</reference>
<evidence type="ECO:0000313" key="4">
    <source>
        <dbReference type="Proteomes" id="UP001301769"/>
    </source>
</evidence>
<dbReference type="PANTHER" id="PTHR42039">
    <property type="entry name" value="PUTATIVE (AFU_ORTHOLOGUE AFUA_3G02940)-RELATED"/>
    <property type="match status" value="1"/>
</dbReference>
<comment type="caution">
    <text evidence="3">The sequence shown here is derived from an EMBL/GenBank/DDBJ whole genome shotgun (WGS) entry which is preliminary data.</text>
</comment>
<feature type="chain" id="PRO_5042949430" evidence="2">
    <location>
        <begin position="18"/>
        <end position="299"/>
    </location>
</feature>
<dbReference type="PANTHER" id="PTHR42039:SF1">
    <property type="entry name" value="PUTATIVE (AFU_ORTHOLOGUE AFUA_3G02940)-RELATED"/>
    <property type="match status" value="1"/>
</dbReference>
<protein>
    <submittedName>
        <fullName evidence="3">Allergen Asp f 4</fullName>
    </submittedName>
</protein>
<name>A0AAN7B1W6_9PEZI</name>
<feature type="signal peptide" evidence="2">
    <location>
        <begin position="1"/>
        <end position="17"/>
    </location>
</feature>
<sequence>MHLSHLLLVAGAVLAAAHPSAPAHAHLHRHAHEKRGKKFWKAEKPHNLIPLPTPAEEPAPAFSAASVPAPPEGKGKGKGKSMPKPEVPKPDYIPFCPGDSKVKRVTEAQVHYKGNTGRCGWNSNMIVIPNEIADKYDYLQTYTNVAEEEYEVRCWNKIGPDGGLTGQFSVTKDQHLVFKLAPGETKTVAFDVNTQGVCAFAPKEIPLTPFGQFAGVWAEFDWENTSNEGWSGADCSSLVAQHYNMDVPGCSMCEGGICSVIHPGGIGENAYTRGMEALDGIGLNIKPGPATMVVLVGVN</sequence>
<dbReference type="Pfam" id="PF25312">
    <property type="entry name" value="Allergen_Asp_f_4"/>
    <property type="match status" value="1"/>
</dbReference>
<keyword evidence="4" id="KW-1185">Reference proteome</keyword>
<dbReference type="AlphaFoldDB" id="A0AAN7B1W6"/>
<feature type="compositionally biased region" description="Low complexity" evidence="1">
    <location>
        <begin position="58"/>
        <end position="67"/>
    </location>
</feature>
<reference evidence="3" key="1">
    <citation type="journal article" date="2023" name="Mol. Phylogenet. Evol.">
        <title>Genome-scale phylogeny and comparative genomics of the fungal order Sordariales.</title>
        <authorList>
            <person name="Hensen N."/>
            <person name="Bonometti L."/>
            <person name="Westerberg I."/>
            <person name="Brannstrom I.O."/>
            <person name="Guillou S."/>
            <person name="Cros-Aarteil S."/>
            <person name="Calhoun S."/>
            <person name="Haridas S."/>
            <person name="Kuo A."/>
            <person name="Mondo S."/>
            <person name="Pangilinan J."/>
            <person name="Riley R."/>
            <person name="LaButti K."/>
            <person name="Andreopoulos B."/>
            <person name="Lipzen A."/>
            <person name="Chen C."/>
            <person name="Yan M."/>
            <person name="Daum C."/>
            <person name="Ng V."/>
            <person name="Clum A."/>
            <person name="Steindorff A."/>
            <person name="Ohm R.A."/>
            <person name="Martin F."/>
            <person name="Silar P."/>
            <person name="Natvig D.O."/>
            <person name="Lalanne C."/>
            <person name="Gautier V."/>
            <person name="Ament-Velasquez S.L."/>
            <person name="Kruys A."/>
            <person name="Hutchinson M.I."/>
            <person name="Powell A.J."/>
            <person name="Barry K."/>
            <person name="Miller A.N."/>
            <person name="Grigoriev I.V."/>
            <person name="Debuchy R."/>
            <person name="Gladieux P."/>
            <person name="Hiltunen Thoren M."/>
            <person name="Johannesson H."/>
        </authorList>
    </citation>
    <scope>NUCLEOTIDE SEQUENCE</scope>
    <source>
        <strain evidence="3">PSN293</strain>
    </source>
</reference>
<dbReference type="EMBL" id="MU858197">
    <property type="protein sequence ID" value="KAK4209691.1"/>
    <property type="molecule type" value="Genomic_DNA"/>
</dbReference>
<dbReference type="InterPro" id="IPR038903">
    <property type="entry name" value="Allergen_Asp_f_4"/>
</dbReference>
<feature type="region of interest" description="Disordered" evidence="1">
    <location>
        <begin position="47"/>
        <end position="90"/>
    </location>
</feature>
<dbReference type="GO" id="GO:0019863">
    <property type="term" value="F:IgE binding"/>
    <property type="evidence" value="ECO:0007669"/>
    <property type="project" value="InterPro"/>
</dbReference>
<dbReference type="GO" id="GO:0005576">
    <property type="term" value="C:extracellular region"/>
    <property type="evidence" value="ECO:0007669"/>
    <property type="project" value="InterPro"/>
</dbReference>
<evidence type="ECO:0000256" key="1">
    <source>
        <dbReference type="SAM" id="MobiDB-lite"/>
    </source>
</evidence>
<keyword evidence="2" id="KW-0732">Signal</keyword>
<evidence type="ECO:0000256" key="2">
    <source>
        <dbReference type="SAM" id="SignalP"/>
    </source>
</evidence>
<evidence type="ECO:0000313" key="3">
    <source>
        <dbReference type="EMBL" id="KAK4209691.1"/>
    </source>
</evidence>
<proteinExistence type="predicted"/>